<dbReference type="InterPro" id="IPR009057">
    <property type="entry name" value="Homeodomain-like_sf"/>
</dbReference>
<dbReference type="SMART" id="SM00342">
    <property type="entry name" value="HTH_ARAC"/>
    <property type="match status" value="1"/>
</dbReference>
<sequence length="673" mass="75924">MRQLMESSSFLQDIAVYNAAERELYGSSTSFLIDGGVTKAMTLEWLLHPPRPHPIMQLIPVSIAEGDSRIHAFAFIVTDAYVPFDEHRSAIVFFVDSDWVFDSLENMNGIGGENRGDIYIRTSDGTLFFGEGRGSPEGLDHNEVAALVERDRASFGRQSGFVVGNTGREKSMVTYMDGIGDWTILYLQPYEKLMKEVTDARSTSLLISGAFLLLSVAVSVRLSYKLYGPIETMLRRLRPHVMDETEAAPAVEGTELDLMSDNVLRLSEKLQEISSEQIVNKYYLRKFLTDSQMFSHRDAERLIERHDLRISTREPISVCALRIDRYAAYDRGASGASKKLYAFAIVNIAQEIMSRSFRCETVDMQANHVALVVSGTAEDGATPRLHASIRDIQNTIEQYYGISLSCGVSGAVTQFPQLSAAYHQAYQLSLYSFAFGYRSIVWPEDIRDNAANPTKYLPHEIERKLSEALKKGQLTEAGSELEKAFSLLIKFQYEDMRRAISDLAWVLQNTAADIANNRIVALSVDMDSIHKIPNEQETLEEMYLSFLAVCAKICEGQRPASVERNEWIVETVKELIEQKFPDINLSQQTIASTVKLTSAYLGKLFKESSGVTVTEYINDVRLRHAQELLLRTDHPIAKIMEKCGYANQSYFFRLFKGKFGCTPKEFRIKRALS</sequence>
<dbReference type="InterPro" id="IPR020449">
    <property type="entry name" value="Tscrpt_reg_AraC-type_HTH"/>
</dbReference>
<keyword evidence="2" id="KW-0238">DNA-binding</keyword>
<evidence type="ECO:0000313" key="5">
    <source>
        <dbReference type="EMBL" id="TLS53503.1"/>
    </source>
</evidence>
<dbReference type="OrthoDB" id="2484341at2"/>
<dbReference type="Pfam" id="PF12833">
    <property type="entry name" value="HTH_18"/>
    <property type="match status" value="1"/>
</dbReference>
<reference evidence="5 6" key="1">
    <citation type="submission" date="2019-05" db="EMBL/GenBank/DDBJ databases">
        <authorList>
            <person name="Narsing Rao M.P."/>
            <person name="Li W.J."/>
        </authorList>
    </citation>
    <scope>NUCLEOTIDE SEQUENCE [LARGE SCALE GENOMIC DNA]</scope>
    <source>
        <strain evidence="5 6">SYSU_K30003</strain>
    </source>
</reference>
<evidence type="ECO:0000256" key="1">
    <source>
        <dbReference type="ARBA" id="ARBA00023015"/>
    </source>
</evidence>
<dbReference type="PRINTS" id="PR00032">
    <property type="entry name" value="HTHARAC"/>
</dbReference>
<keyword evidence="1" id="KW-0805">Transcription regulation</keyword>
<dbReference type="Gene3D" id="1.10.10.60">
    <property type="entry name" value="Homeodomain-like"/>
    <property type="match status" value="2"/>
</dbReference>
<comment type="caution">
    <text evidence="5">The sequence shown here is derived from an EMBL/GenBank/DDBJ whole genome shotgun (WGS) entry which is preliminary data.</text>
</comment>
<keyword evidence="3" id="KW-0804">Transcription</keyword>
<protein>
    <submittedName>
        <fullName evidence="5">Helix-turn-helix domain-containing protein</fullName>
    </submittedName>
</protein>
<feature type="domain" description="HTH araC/xylS-type" evidence="4">
    <location>
        <begin position="570"/>
        <end position="669"/>
    </location>
</feature>
<dbReference type="AlphaFoldDB" id="A0A5R9GKI5"/>
<gene>
    <name evidence="5" type="ORF">FE782_04325</name>
</gene>
<evidence type="ECO:0000256" key="2">
    <source>
        <dbReference type="ARBA" id="ARBA00023125"/>
    </source>
</evidence>
<dbReference type="InterPro" id="IPR018060">
    <property type="entry name" value="HTH_AraC"/>
</dbReference>
<evidence type="ECO:0000259" key="4">
    <source>
        <dbReference type="PROSITE" id="PS01124"/>
    </source>
</evidence>
<dbReference type="RefSeq" id="WP_138192821.1">
    <property type="nucleotide sequence ID" value="NZ_VCIW01000002.1"/>
</dbReference>
<proteinExistence type="predicted"/>
<evidence type="ECO:0000256" key="3">
    <source>
        <dbReference type="ARBA" id="ARBA00023163"/>
    </source>
</evidence>
<dbReference type="GO" id="GO:0003700">
    <property type="term" value="F:DNA-binding transcription factor activity"/>
    <property type="evidence" value="ECO:0007669"/>
    <property type="project" value="InterPro"/>
</dbReference>
<evidence type="ECO:0000313" key="6">
    <source>
        <dbReference type="Proteomes" id="UP000309676"/>
    </source>
</evidence>
<dbReference type="PANTHER" id="PTHR43280:SF2">
    <property type="entry name" value="HTH-TYPE TRANSCRIPTIONAL REGULATOR EXSA"/>
    <property type="match status" value="1"/>
</dbReference>
<accession>A0A5R9GKI5</accession>
<dbReference type="SUPFAM" id="SSF46689">
    <property type="entry name" value="Homeodomain-like"/>
    <property type="match status" value="1"/>
</dbReference>
<dbReference type="PROSITE" id="PS01124">
    <property type="entry name" value="HTH_ARAC_FAMILY_2"/>
    <property type="match status" value="1"/>
</dbReference>
<dbReference type="PANTHER" id="PTHR43280">
    <property type="entry name" value="ARAC-FAMILY TRANSCRIPTIONAL REGULATOR"/>
    <property type="match status" value="1"/>
</dbReference>
<name>A0A5R9GKI5_9BACL</name>
<dbReference type="EMBL" id="VCIW01000002">
    <property type="protein sequence ID" value="TLS53503.1"/>
    <property type="molecule type" value="Genomic_DNA"/>
</dbReference>
<dbReference type="GO" id="GO:0043565">
    <property type="term" value="F:sequence-specific DNA binding"/>
    <property type="evidence" value="ECO:0007669"/>
    <property type="project" value="InterPro"/>
</dbReference>
<dbReference type="Proteomes" id="UP000309676">
    <property type="component" value="Unassembled WGS sequence"/>
</dbReference>
<organism evidence="5 6">
    <name type="scientific">Paenibacillus antri</name>
    <dbReference type="NCBI Taxonomy" id="2582848"/>
    <lineage>
        <taxon>Bacteria</taxon>
        <taxon>Bacillati</taxon>
        <taxon>Bacillota</taxon>
        <taxon>Bacilli</taxon>
        <taxon>Bacillales</taxon>
        <taxon>Paenibacillaceae</taxon>
        <taxon>Paenibacillus</taxon>
    </lineage>
</organism>
<keyword evidence="6" id="KW-1185">Reference proteome</keyword>